<feature type="region of interest" description="Disordered" evidence="1">
    <location>
        <begin position="1"/>
        <end position="46"/>
    </location>
</feature>
<accession>A0A1B8AVZ9</accession>
<dbReference type="OMA" id="IDDRTCQ"/>
<proteinExistence type="predicted"/>
<reference evidence="2 3" key="1">
    <citation type="submission" date="2016-06" db="EMBL/GenBank/DDBJ databases">
        <title>Living apart together: crosstalk between the core and supernumerary genomes in a fungal plant pathogen.</title>
        <authorList>
            <person name="Vanheule A."/>
            <person name="Audenaert K."/>
            <person name="Warris S."/>
            <person name="Van De Geest H."/>
            <person name="Schijlen E."/>
            <person name="Hofte M."/>
            <person name="De Saeger S."/>
            <person name="Haesaert G."/>
            <person name="Waalwijk C."/>
            <person name="Van Der Lee T."/>
        </authorList>
    </citation>
    <scope>NUCLEOTIDE SEQUENCE [LARGE SCALE GENOMIC DNA]</scope>
    <source>
        <strain evidence="2 3">2516</strain>
    </source>
</reference>
<feature type="compositionally biased region" description="Basic residues" evidence="1">
    <location>
        <begin position="14"/>
        <end position="32"/>
    </location>
</feature>
<gene>
    <name evidence="2" type="ORF">FPOA_05082</name>
</gene>
<evidence type="ECO:0000313" key="3">
    <source>
        <dbReference type="Proteomes" id="UP000091967"/>
    </source>
</evidence>
<evidence type="ECO:0000256" key="1">
    <source>
        <dbReference type="SAM" id="MobiDB-lite"/>
    </source>
</evidence>
<comment type="caution">
    <text evidence="2">The sequence shown here is derived from an EMBL/GenBank/DDBJ whole genome shotgun (WGS) entry which is preliminary data.</text>
</comment>
<dbReference type="EMBL" id="LYXU01000002">
    <property type="protein sequence ID" value="OBS24541.1"/>
    <property type="molecule type" value="Genomic_DNA"/>
</dbReference>
<dbReference type="Proteomes" id="UP000091967">
    <property type="component" value="Unassembled WGS sequence"/>
</dbReference>
<dbReference type="AlphaFoldDB" id="A0A1B8AVZ9"/>
<evidence type="ECO:0000313" key="2">
    <source>
        <dbReference type="EMBL" id="OBS24541.1"/>
    </source>
</evidence>
<keyword evidence="3" id="KW-1185">Reference proteome</keyword>
<dbReference type="STRING" id="36050.A0A1B8AVZ9"/>
<protein>
    <submittedName>
        <fullName evidence="2">Uncharacterized protein</fullName>
    </submittedName>
</protein>
<name>A0A1B8AVZ9_FUSPO</name>
<sequence length="157" mass="17995">MPRLLTDTEEGSTTRRRKNRTKKKRGRRHHRKLNTDCTAGIDRPTPNVQQIEPQQLLTENDVFVDLENLDGDNIAHYFMTKDDADPKLEDQSEPVVCFCHHAALSELQFDRSKISSEKVCLIDDRTCQGSTSKELGVREPLDAYEMLGKLRRKVSGI</sequence>
<organism evidence="2 3">
    <name type="scientific">Fusarium poae</name>
    <dbReference type="NCBI Taxonomy" id="36050"/>
    <lineage>
        <taxon>Eukaryota</taxon>
        <taxon>Fungi</taxon>
        <taxon>Dikarya</taxon>
        <taxon>Ascomycota</taxon>
        <taxon>Pezizomycotina</taxon>
        <taxon>Sordariomycetes</taxon>
        <taxon>Hypocreomycetidae</taxon>
        <taxon>Hypocreales</taxon>
        <taxon>Nectriaceae</taxon>
        <taxon>Fusarium</taxon>
    </lineage>
</organism>